<dbReference type="PANTHER" id="PTHR43229">
    <property type="entry name" value="NODULATION PROTEIN J"/>
    <property type="match status" value="1"/>
</dbReference>
<evidence type="ECO:0000313" key="8">
    <source>
        <dbReference type="Proteomes" id="UP000198636"/>
    </source>
</evidence>
<accession>A0A1G5E5I1</accession>
<dbReference type="AlphaFoldDB" id="A0A1G5E5I1"/>
<evidence type="ECO:0000256" key="4">
    <source>
        <dbReference type="ARBA" id="ARBA00023136"/>
    </source>
</evidence>
<dbReference type="GO" id="GO:0043190">
    <property type="term" value="C:ATP-binding cassette (ABC) transporter complex"/>
    <property type="evidence" value="ECO:0007669"/>
    <property type="project" value="InterPro"/>
</dbReference>
<keyword evidence="2 5" id="KW-0812">Transmembrane</keyword>
<keyword evidence="5" id="KW-1003">Cell membrane</keyword>
<dbReference type="PIRSF" id="PIRSF006648">
    <property type="entry name" value="DrrB"/>
    <property type="match status" value="1"/>
</dbReference>
<evidence type="ECO:0000256" key="1">
    <source>
        <dbReference type="ARBA" id="ARBA00004141"/>
    </source>
</evidence>
<feature type="transmembrane region" description="Helical" evidence="5">
    <location>
        <begin position="200"/>
        <end position="218"/>
    </location>
</feature>
<feature type="transmembrane region" description="Helical" evidence="5">
    <location>
        <begin position="106"/>
        <end position="130"/>
    </location>
</feature>
<reference evidence="7 8" key="1">
    <citation type="submission" date="2016-10" db="EMBL/GenBank/DDBJ databases">
        <authorList>
            <person name="de Groot N.N."/>
        </authorList>
    </citation>
    <scope>NUCLEOTIDE SEQUENCE [LARGE SCALE GENOMIC DNA]</scope>
    <source>
        <strain evidence="7 8">DSM 18978</strain>
    </source>
</reference>
<dbReference type="PANTHER" id="PTHR43229:SF3">
    <property type="entry name" value="ABC-TYPE MULTIDRUG TRANSPORT SYSTEM, PERMEASE COMPONENT"/>
    <property type="match status" value="1"/>
</dbReference>
<feature type="transmembrane region" description="Helical" evidence="5">
    <location>
        <begin position="136"/>
        <end position="161"/>
    </location>
</feature>
<comment type="subcellular location">
    <subcellularLocation>
        <location evidence="5">Cell membrane</location>
        <topology evidence="5">Multi-pass membrane protein</topology>
    </subcellularLocation>
    <subcellularLocation>
        <location evidence="1">Membrane</location>
        <topology evidence="1">Multi-pass membrane protein</topology>
    </subcellularLocation>
</comment>
<keyword evidence="4 5" id="KW-0472">Membrane</keyword>
<proteinExistence type="inferred from homology"/>
<sequence>MKKTMLILDIILLTKRSLIGSIRNPFVYIPNFIMSLFFLFVYTAGVGAVTNLPTLEGVNYIAFILPVSVVSAAIGAATGAVETLVKDLESGYFARLLLTPTSRLAIVLGSIITGMIQLVLQSTLLIMIAMLMGVRIYSGIGGFMLILLLVTGLGLAFTGYAATVALVTKSSQAVQMSTMIFFPMLFLSTTFVPLDLIETSWLRIAAIINPTTYIFEGMRALLIRGWMPSHILYGFLVGFIGSVITITIATMNARRAFDGE</sequence>
<dbReference type="STRING" id="1120976.SAMN03080606_01057"/>
<dbReference type="InterPro" id="IPR047817">
    <property type="entry name" value="ABC2_TM_bact-type"/>
</dbReference>
<dbReference type="PROSITE" id="PS51012">
    <property type="entry name" value="ABC_TM2"/>
    <property type="match status" value="1"/>
</dbReference>
<feature type="domain" description="ABC transmembrane type-2" evidence="6">
    <location>
        <begin position="26"/>
        <end position="256"/>
    </location>
</feature>
<dbReference type="Proteomes" id="UP000198636">
    <property type="component" value="Unassembled WGS sequence"/>
</dbReference>
<evidence type="ECO:0000256" key="2">
    <source>
        <dbReference type="ARBA" id="ARBA00022692"/>
    </source>
</evidence>
<keyword evidence="8" id="KW-1185">Reference proteome</keyword>
<feature type="transmembrane region" description="Helical" evidence="5">
    <location>
        <begin position="230"/>
        <end position="251"/>
    </location>
</feature>
<evidence type="ECO:0000313" key="7">
    <source>
        <dbReference type="EMBL" id="SCY22293.1"/>
    </source>
</evidence>
<dbReference type="InterPro" id="IPR000412">
    <property type="entry name" value="ABC_2_transport"/>
</dbReference>
<protein>
    <recommendedName>
        <fullName evidence="5">Transport permease protein</fullName>
    </recommendedName>
</protein>
<feature type="transmembrane region" description="Helical" evidence="5">
    <location>
        <begin position="26"/>
        <end position="48"/>
    </location>
</feature>
<evidence type="ECO:0000256" key="5">
    <source>
        <dbReference type="RuleBase" id="RU361157"/>
    </source>
</evidence>
<evidence type="ECO:0000259" key="6">
    <source>
        <dbReference type="PROSITE" id="PS51012"/>
    </source>
</evidence>
<comment type="similarity">
    <text evidence="5">Belongs to the ABC-2 integral membrane protein family.</text>
</comment>
<keyword evidence="5" id="KW-0813">Transport</keyword>
<dbReference type="RefSeq" id="WP_207647870.1">
    <property type="nucleotide sequence ID" value="NZ_FMUS01000005.1"/>
</dbReference>
<feature type="transmembrane region" description="Helical" evidence="5">
    <location>
        <begin position="60"/>
        <end position="85"/>
    </location>
</feature>
<dbReference type="InterPro" id="IPR013525">
    <property type="entry name" value="ABC2_TM"/>
</dbReference>
<organism evidence="7 8">
    <name type="scientific">Alkaliphilus peptidifermentans DSM 18978</name>
    <dbReference type="NCBI Taxonomy" id="1120976"/>
    <lineage>
        <taxon>Bacteria</taxon>
        <taxon>Bacillati</taxon>
        <taxon>Bacillota</taxon>
        <taxon>Clostridia</taxon>
        <taxon>Peptostreptococcales</taxon>
        <taxon>Natronincolaceae</taxon>
        <taxon>Alkaliphilus</taxon>
    </lineage>
</organism>
<evidence type="ECO:0000256" key="3">
    <source>
        <dbReference type="ARBA" id="ARBA00022989"/>
    </source>
</evidence>
<dbReference type="Pfam" id="PF01061">
    <property type="entry name" value="ABC2_membrane"/>
    <property type="match status" value="1"/>
</dbReference>
<keyword evidence="3 5" id="KW-1133">Transmembrane helix</keyword>
<dbReference type="GO" id="GO:0140359">
    <property type="term" value="F:ABC-type transporter activity"/>
    <property type="evidence" value="ECO:0007669"/>
    <property type="project" value="InterPro"/>
</dbReference>
<dbReference type="InterPro" id="IPR051784">
    <property type="entry name" value="Nod_factor_ABC_transporter"/>
</dbReference>
<feature type="transmembrane region" description="Helical" evidence="5">
    <location>
        <begin position="173"/>
        <end position="194"/>
    </location>
</feature>
<gene>
    <name evidence="7" type="ORF">SAMN03080606_01057</name>
</gene>
<dbReference type="EMBL" id="FMUS01000005">
    <property type="protein sequence ID" value="SCY22293.1"/>
    <property type="molecule type" value="Genomic_DNA"/>
</dbReference>
<name>A0A1G5E5I1_9FIRM</name>